<dbReference type="InterPro" id="IPR023827">
    <property type="entry name" value="Peptidase_S8_Asp-AS"/>
</dbReference>
<evidence type="ECO:0000313" key="10">
    <source>
        <dbReference type="Proteomes" id="UP000712080"/>
    </source>
</evidence>
<keyword evidence="7" id="KW-0732">Signal</keyword>
<dbReference type="PROSITE" id="PS00136">
    <property type="entry name" value="SUBTILASE_ASP"/>
    <property type="match status" value="1"/>
</dbReference>
<feature type="active site" description="Charge relay system" evidence="5">
    <location>
        <position position="284"/>
    </location>
</feature>
<dbReference type="PIRSF" id="PIRSF037892">
    <property type="entry name" value="Subtilisin_rel_SRU_0565"/>
    <property type="match status" value="1"/>
</dbReference>
<proteinExistence type="inferred from homology"/>
<keyword evidence="3 5" id="KW-0378">Hydrolase</keyword>
<dbReference type="AlphaFoldDB" id="A0A972FVM5"/>
<organism evidence="9 10">
    <name type="scientific">Flavobacterium silvaticum</name>
    <dbReference type="NCBI Taxonomy" id="1852020"/>
    <lineage>
        <taxon>Bacteria</taxon>
        <taxon>Pseudomonadati</taxon>
        <taxon>Bacteroidota</taxon>
        <taxon>Flavobacteriia</taxon>
        <taxon>Flavobacteriales</taxon>
        <taxon>Flavobacteriaceae</taxon>
        <taxon>Flavobacterium</taxon>
    </lineage>
</organism>
<dbReference type="InterPro" id="IPR036852">
    <property type="entry name" value="Peptidase_S8/S53_dom_sf"/>
</dbReference>
<dbReference type="PANTHER" id="PTHR43399">
    <property type="entry name" value="SUBTILISIN-RELATED"/>
    <property type="match status" value="1"/>
</dbReference>
<feature type="active site" description="Charge relay system" evidence="5">
    <location>
        <position position="88"/>
    </location>
</feature>
<reference evidence="9" key="1">
    <citation type="submission" date="2020-02" db="EMBL/GenBank/DDBJ databases">
        <title>Flavobacterium sp. genome.</title>
        <authorList>
            <person name="Jung H.S."/>
            <person name="Baek J.H."/>
            <person name="Jeon C.O."/>
        </authorList>
    </citation>
    <scope>NUCLEOTIDE SEQUENCE</scope>
    <source>
        <strain evidence="9">SE-s28</strain>
    </source>
</reference>
<keyword evidence="2 5" id="KW-0645">Protease</keyword>
<evidence type="ECO:0000256" key="1">
    <source>
        <dbReference type="ARBA" id="ARBA00011073"/>
    </source>
</evidence>
<dbReference type="GO" id="GO:0006508">
    <property type="term" value="P:proteolysis"/>
    <property type="evidence" value="ECO:0007669"/>
    <property type="project" value="UniProtKB-KW"/>
</dbReference>
<dbReference type="Proteomes" id="UP000712080">
    <property type="component" value="Unassembled WGS sequence"/>
</dbReference>
<evidence type="ECO:0000256" key="5">
    <source>
        <dbReference type="PROSITE-ProRule" id="PRU01240"/>
    </source>
</evidence>
<comment type="similarity">
    <text evidence="1 5 6">Belongs to the peptidase S8 family.</text>
</comment>
<sequence>MKLQYRILSVALAATLLTSCGASKKTTAAAPVPTTITAKKGELAEKDLERWSHLDIYKDSIPGMSVDRAYEELLKGKKGQKVIVGIVDSGVDIDHEDLQGMIWTNPKEIAGNNIDDDKNGYVDDIHGWNFLGDANDENLEMVRIVKKGDDGSADYKKAKADFDEEYQQALAGKMQVDFIFGANDAIKKHLGKENYTLDELKAISTTDANLNRSKMVMTQVIGQTGPSFNEDLNEYKKQVDDQINYNLNKDFNGRKIVGDNPEDITDTKYGNNRVYAPNKEDSMHGTHVAGIIAQVRGNGKGGDGVASTAEIMAVRAVPNGDEYDKDIALAIRYAVDNGAKVINGSFGKSFSPHKQWVYDAIKYAASKDVLIVHAAGNDSHDIDLDMYKNFPNDSEDGGKTEMSDNLLTIGALNNTYGENLVAGFSNYGTYNVDVFAPGSKIYATVPNNKYKYEQGTSMASPNAAGVATLIRSYYPNLTASQVKHILMDSGTPITVPVKVGEEKETRTFDKVCRSGKIINAYNALKMAEQLSKK</sequence>
<dbReference type="PROSITE" id="PS51892">
    <property type="entry name" value="SUBTILASE"/>
    <property type="match status" value="1"/>
</dbReference>
<accession>A0A972FVM5</accession>
<dbReference type="GO" id="GO:0004252">
    <property type="term" value="F:serine-type endopeptidase activity"/>
    <property type="evidence" value="ECO:0007669"/>
    <property type="project" value="UniProtKB-UniRule"/>
</dbReference>
<feature type="active site" description="Charge relay system" evidence="5">
    <location>
        <position position="457"/>
    </location>
</feature>
<evidence type="ECO:0000313" key="9">
    <source>
        <dbReference type="EMBL" id="NMH28445.1"/>
    </source>
</evidence>
<evidence type="ECO:0000256" key="3">
    <source>
        <dbReference type="ARBA" id="ARBA00022801"/>
    </source>
</evidence>
<dbReference type="SUPFAM" id="SSF52743">
    <property type="entry name" value="Subtilisin-like"/>
    <property type="match status" value="1"/>
</dbReference>
<evidence type="ECO:0000259" key="8">
    <source>
        <dbReference type="Pfam" id="PF00082"/>
    </source>
</evidence>
<dbReference type="PRINTS" id="PR00723">
    <property type="entry name" value="SUBTILISIN"/>
</dbReference>
<evidence type="ECO:0000256" key="6">
    <source>
        <dbReference type="RuleBase" id="RU003355"/>
    </source>
</evidence>
<evidence type="ECO:0000256" key="7">
    <source>
        <dbReference type="SAM" id="SignalP"/>
    </source>
</evidence>
<name>A0A972FVM5_9FLAO</name>
<protein>
    <submittedName>
        <fullName evidence="9">S8 family serine peptidase</fullName>
    </submittedName>
</protein>
<keyword evidence="4 5" id="KW-0720">Serine protease</keyword>
<dbReference type="RefSeq" id="WP_169527542.1">
    <property type="nucleotide sequence ID" value="NZ_JAAMPU010000105.1"/>
</dbReference>
<dbReference type="InterPro" id="IPR051048">
    <property type="entry name" value="Peptidase_S8/S53_subtilisin"/>
</dbReference>
<dbReference type="Gene3D" id="3.40.50.200">
    <property type="entry name" value="Peptidase S8/S53 domain"/>
    <property type="match status" value="2"/>
</dbReference>
<dbReference type="EMBL" id="JAAMPU010000105">
    <property type="protein sequence ID" value="NMH28445.1"/>
    <property type="molecule type" value="Genomic_DNA"/>
</dbReference>
<dbReference type="InterPro" id="IPR023828">
    <property type="entry name" value="Peptidase_S8_Ser-AS"/>
</dbReference>
<gene>
    <name evidence="9" type="ORF">G6047_10415</name>
</gene>
<evidence type="ECO:0000256" key="2">
    <source>
        <dbReference type="ARBA" id="ARBA00022670"/>
    </source>
</evidence>
<dbReference type="CDD" id="cd07483">
    <property type="entry name" value="Peptidases_S8_Subtilisin_Novo-like"/>
    <property type="match status" value="1"/>
</dbReference>
<dbReference type="InterPro" id="IPR017308">
    <property type="entry name" value="Pept_S8_subtilisin_bacteroid"/>
</dbReference>
<dbReference type="Pfam" id="PF00082">
    <property type="entry name" value="Peptidase_S8"/>
    <property type="match status" value="1"/>
</dbReference>
<feature type="domain" description="Peptidase S8/S53" evidence="8">
    <location>
        <begin position="79"/>
        <end position="490"/>
    </location>
</feature>
<evidence type="ECO:0000256" key="4">
    <source>
        <dbReference type="ARBA" id="ARBA00022825"/>
    </source>
</evidence>
<keyword evidence="10" id="KW-1185">Reference proteome</keyword>
<dbReference type="PROSITE" id="PS51257">
    <property type="entry name" value="PROKAR_LIPOPROTEIN"/>
    <property type="match status" value="1"/>
</dbReference>
<comment type="caution">
    <text evidence="9">The sequence shown here is derived from an EMBL/GenBank/DDBJ whole genome shotgun (WGS) entry which is preliminary data.</text>
</comment>
<dbReference type="InterPro" id="IPR000209">
    <property type="entry name" value="Peptidase_S8/S53_dom"/>
</dbReference>
<dbReference type="PROSITE" id="PS00138">
    <property type="entry name" value="SUBTILASE_SER"/>
    <property type="match status" value="1"/>
</dbReference>
<feature type="signal peptide" evidence="7">
    <location>
        <begin position="1"/>
        <end position="24"/>
    </location>
</feature>
<dbReference type="PANTHER" id="PTHR43399:SF4">
    <property type="entry name" value="CELL WALL-ASSOCIATED PROTEASE"/>
    <property type="match status" value="1"/>
</dbReference>
<dbReference type="InterPro" id="IPR015500">
    <property type="entry name" value="Peptidase_S8_subtilisin-rel"/>
</dbReference>
<feature type="chain" id="PRO_5038020323" evidence="7">
    <location>
        <begin position="25"/>
        <end position="533"/>
    </location>
</feature>
<dbReference type="InterPro" id="IPR034080">
    <property type="entry name" value="Protease_P7-like_dom"/>
</dbReference>